<dbReference type="PANTHER" id="PTHR42912:SF80">
    <property type="entry name" value="METHYLTRANSFERASE DOMAIN-CONTAINING PROTEIN"/>
    <property type="match status" value="1"/>
</dbReference>
<name>A0ABV8BVM5_9PSEU</name>
<evidence type="ECO:0000313" key="2">
    <source>
        <dbReference type="EMBL" id="MFC3893067.1"/>
    </source>
</evidence>
<evidence type="ECO:0000259" key="1">
    <source>
        <dbReference type="Pfam" id="PF08241"/>
    </source>
</evidence>
<dbReference type="EMBL" id="JBHRZI010000014">
    <property type="protein sequence ID" value="MFC3893067.1"/>
    <property type="molecule type" value="Genomic_DNA"/>
</dbReference>
<dbReference type="Pfam" id="PF08241">
    <property type="entry name" value="Methyltransf_11"/>
    <property type="match status" value="1"/>
</dbReference>
<dbReference type="SUPFAM" id="SSF53335">
    <property type="entry name" value="S-adenosyl-L-methionine-dependent methyltransferases"/>
    <property type="match status" value="1"/>
</dbReference>
<dbReference type="InterPro" id="IPR050508">
    <property type="entry name" value="Methyltransf_Superfamily"/>
</dbReference>
<reference evidence="3" key="1">
    <citation type="journal article" date="2019" name="Int. J. Syst. Evol. Microbiol.">
        <title>The Global Catalogue of Microorganisms (GCM) 10K type strain sequencing project: providing services to taxonomists for standard genome sequencing and annotation.</title>
        <authorList>
            <consortium name="The Broad Institute Genomics Platform"/>
            <consortium name="The Broad Institute Genome Sequencing Center for Infectious Disease"/>
            <person name="Wu L."/>
            <person name="Ma J."/>
        </authorList>
    </citation>
    <scope>NUCLEOTIDE SEQUENCE [LARGE SCALE GENOMIC DNA]</scope>
    <source>
        <strain evidence="3">CGMCC 4.7405</strain>
    </source>
</reference>
<dbReference type="CDD" id="cd02440">
    <property type="entry name" value="AdoMet_MTases"/>
    <property type="match status" value="1"/>
</dbReference>
<proteinExistence type="predicted"/>
<dbReference type="EC" id="2.1.1.-" evidence="2"/>
<evidence type="ECO:0000313" key="3">
    <source>
        <dbReference type="Proteomes" id="UP001595690"/>
    </source>
</evidence>
<feature type="domain" description="Methyltransferase type 11" evidence="1">
    <location>
        <begin position="61"/>
        <end position="153"/>
    </location>
</feature>
<comment type="caution">
    <text evidence="2">The sequence shown here is derived from an EMBL/GenBank/DDBJ whole genome shotgun (WGS) entry which is preliminary data.</text>
</comment>
<gene>
    <name evidence="2" type="ORF">ACFOWZ_16440</name>
</gene>
<dbReference type="Gene3D" id="3.40.50.150">
    <property type="entry name" value="Vaccinia Virus protein VP39"/>
    <property type="match status" value="1"/>
</dbReference>
<dbReference type="RefSeq" id="WP_382373298.1">
    <property type="nucleotide sequence ID" value="NZ_JBHRZI010000014.1"/>
</dbReference>
<keyword evidence="2" id="KW-0808">Transferase</keyword>
<protein>
    <submittedName>
        <fullName evidence="2">Class I SAM-dependent methyltransferase</fullName>
        <ecNumber evidence="2">2.1.1.-</ecNumber>
    </submittedName>
</protein>
<dbReference type="GO" id="GO:0008168">
    <property type="term" value="F:methyltransferase activity"/>
    <property type="evidence" value="ECO:0007669"/>
    <property type="project" value="UniProtKB-KW"/>
</dbReference>
<keyword evidence="3" id="KW-1185">Reference proteome</keyword>
<organism evidence="2 3">
    <name type="scientific">Lentzea rhizosphaerae</name>
    <dbReference type="NCBI Taxonomy" id="2041025"/>
    <lineage>
        <taxon>Bacteria</taxon>
        <taxon>Bacillati</taxon>
        <taxon>Actinomycetota</taxon>
        <taxon>Actinomycetes</taxon>
        <taxon>Pseudonocardiales</taxon>
        <taxon>Pseudonocardiaceae</taxon>
        <taxon>Lentzea</taxon>
    </lineage>
</organism>
<dbReference type="PANTHER" id="PTHR42912">
    <property type="entry name" value="METHYLTRANSFERASE"/>
    <property type="match status" value="1"/>
</dbReference>
<keyword evidence="2" id="KW-0489">Methyltransferase</keyword>
<dbReference type="GO" id="GO:0032259">
    <property type="term" value="P:methylation"/>
    <property type="evidence" value="ECO:0007669"/>
    <property type="project" value="UniProtKB-KW"/>
</dbReference>
<accession>A0ABV8BVM5</accession>
<dbReference type="InterPro" id="IPR029063">
    <property type="entry name" value="SAM-dependent_MTases_sf"/>
</dbReference>
<dbReference type="Proteomes" id="UP001595690">
    <property type="component" value="Unassembled WGS sequence"/>
</dbReference>
<sequence>MTTADKFDQWYADRAESPIADELVHRVLDLPPDLQSTSVLSGAGLDEVVHALELRAGEVLLDLACGRGGYGLEIARRTGCGLIGVDFSGVAISQARQRSARADFRVGTLTATGLESSSVDAVVVVDALQFADPKPAALEECFRVLRPGGRLVITCWEPVVVGDESVSPLIRDLDLARLLPEAGFTAVEVVSKPEWRAVEKRLWDEALAVDAPDDPAIRSMQDEARRVLGQFDDLRRVFATASR</sequence>
<dbReference type="InterPro" id="IPR013216">
    <property type="entry name" value="Methyltransf_11"/>
</dbReference>